<dbReference type="Gene3D" id="3.40.50.300">
    <property type="entry name" value="P-loop containing nucleotide triphosphate hydrolases"/>
    <property type="match status" value="1"/>
</dbReference>
<reference evidence="4 5" key="1">
    <citation type="submission" date="2017-12" db="EMBL/GenBank/DDBJ databases">
        <authorList>
            <consortium name="DOE Joint Genome Institute"/>
            <person name="Haridas S."/>
            <person name="Kjaerbolling I."/>
            <person name="Vesth T.C."/>
            <person name="Frisvad J.C."/>
            <person name="Nybo J.L."/>
            <person name="Theobald S."/>
            <person name="Kuo A."/>
            <person name="Bowyer P."/>
            <person name="Matsuda Y."/>
            <person name="Mondo S."/>
            <person name="Lyhne E.K."/>
            <person name="Kogle M.E."/>
            <person name="Clum A."/>
            <person name="Lipzen A."/>
            <person name="Salamov A."/>
            <person name="Ngan C.Y."/>
            <person name="Daum C."/>
            <person name="Chiniquy J."/>
            <person name="Barry K."/>
            <person name="LaButti K."/>
            <person name="Simmons B.A."/>
            <person name="Magnuson J.K."/>
            <person name="Mortensen U.H."/>
            <person name="Larsen T.O."/>
            <person name="Grigoriev I.V."/>
            <person name="Baker S.E."/>
            <person name="Andersen M.R."/>
            <person name="Nordberg H.P."/>
            <person name="Cantor M.N."/>
            <person name="Hua S.X."/>
        </authorList>
    </citation>
    <scope>NUCLEOTIDE SEQUENCE [LARGE SCALE GENOMIC DNA]</scope>
    <source>
        <strain evidence="4 5">CBS 102.13</strain>
    </source>
</reference>
<evidence type="ECO:0000313" key="4">
    <source>
        <dbReference type="EMBL" id="PLB36809.1"/>
    </source>
</evidence>
<accession>A0A2I2F860</accession>
<organism evidence="4 5">
    <name type="scientific">Aspergillus candidus</name>
    <dbReference type="NCBI Taxonomy" id="41067"/>
    <lineage>
        <taxon>Eukaryota</taxon>
        <taxon>Fungi</taxon>
        <taxon>Dikarya</taxon>
        <taxon>Ascomycota</taxon>
        <taxon>Pezizomycotina</taxon>
        <taxon>Eurotiomycetes</taxon>
        <taxon>Eurotiomycetidae</taxon>
        <taxon>Eurotiales</taxon>
        <taxon>Aspergillaceae</taxon>
        <taxon>Aspergillus</taxon>
        <taxon>Aspergillus subgen. Circumdati</taxon>
    </lineage>
</organism>
<dbReference type="InterPro" id="IPR031350">
    <property type="entry name" value="Goodbye_dom"/>
</dbReference>
<dbReference type="Proteomes" id="UP000234585">
    <property type="component" value="Unassembled WGS sequence"/>
</dbReference>
<sequence length="1311" mass="148861">MAKAEIDIFTEALQSLPEKTKKVLAAKPLPRNREELQNRLAECDENFKNHARTSKFWSILDRILAPFEVTGKILNAVVAATPFAPASLILGSCLHLMETARKFSASYQSIQDFLNRIAGTLDRMAVHQEARIDAPLRRILVQAIALVSEVLVEASEQLGKGRKYKWSKEFLTRLFFGDSSKIEEKMASLHGLAEAEAMMCLSIIRRDTTMFRDELKQLSTAVRRIEHRGDQGRFEEIFDLDTWNAMHNIHDEIVKERQAGVNATWITREEIVARWMEGKGPKVIWVHGEPAMGKTFLASRLISEHIRRKGLVAYFYVRASDTLGNLATTIFKCLALQLSKKSQKFQKAAAKALENPEWIRNEKEIWSKIFVPFLKENTTCRVFIVIDGLDAVSADEQKKVIAPWMDLRRSSSSKWQINIAVVSRSEVHGTVQDACPDGAQLRVSSASIKSDIDQYVERKFKRKFPLLQPSDRALAIETLQKEANGVFLWVRLVIEHIEGWESGQEILHFLEHGYPKNKADHIGSILVGAMKKDHDESQFKDILRWVACSRRPLTGNELQFLHTTKTSHGRLEVVAGGPGDVEKRFKQLLTFKYSLCFSESPRRVVNFKHRCFKDDLLYGPGRGIHRFTASEAHSSILKTCLLCLHDTSDDFDTRSGALDMISYAASHVIDHFMEIEEDDIGYQAKSQLLELIRQPVTSARWYSAMDKKQRLRLISMLLEIPRTYRKLMEWLPGSYESPQDFYQPLAFNCAESWLQTGSMDTEFCVLFLDRYNKLGEKPWGMASPNDLHIPSIRDLEKKRILELAQFGNFKKDANWHVRVASALCEANHLKAAINMYHKAEEGEFDKWVIKSGIAMAYAAQGHYEKAVDQIKMSLLCKPRPDSFSESNIYLNLSIWHGKCGEGMAQTDAAQKAYYLDSGSFQKLAHLFCILGRRSKFGRLFKLCKSLSSSETQPPGEDRLVSLLLGWEEGHVLFSRAAVDGGDSKKIQFAEHIFKRTVDVARSNGDTEGAVFEEYLRGNFYWQYVKDAGQACNIWKNMGVEFQEDPDVQLYVEQLQCRALGELYLRMALSSESTPQAKQPDWISKLENLVAGVPGRPSAQEDTDYRADAAVMLGYWERKHGGENKSRELFRATICQGIRILEDQDPWNDKEGYIILGRALVRAGYPDEGRRALATAAMSPTRPNPGTVQRAKGETLNVHGAIIACRGGPGCTEKDWDKIYMCQVCQEVALCGRCLKKLRHDKLQFTCDKAHIVSPVYDKATSLAKPITDLPEWLNDQKKQWGIDDTTKAAIPLPTPRIVIDCQRRLQVCPRG</sequence>
<dbReference type="GeneID" id="36526258"/>
<gene>
    <name evidence="4" type="ORF">BDW47DRAFT_46677</name>
</gene>
<proteinExistence type="predicted"/>
<dbReference type="OrthoDB" id="448455at2759"/>
<dbReference type="Pfam" id="PF17109">
    <property type="entry name" value="Goodbye"/>
    <property type="match status" value="1"/>
</dbReference>
<feature type="domain" description="Fungal STAND N-terminal Goodbye" evidence="2">
    <location>
        <begin position="10"/>
        <end position="126"/>
    </location>
</feature>
<dbReference type="PANTHER" id="PTHR10039:SF17">
    <property type="entry name" value="FUNGAL STAND N-TERMINAL GOODBYE DOMAIN-CONTAINING PROTEIN-RELATED"/>
    <property type="match status" value="1"/>
</dbReference>
<dbReference type="RefSeq" id="XP_024670821.1">
    <property type="nucleotide sequence ID" value="XM_024819098.1"/>
</dbReference>
<dbReference type="Pfam" id="PF24883">
    <property type="entry name" value="NPHP3_N"/>
    <property type="match status" value="1"/>
</dbReference>
<evidence type="ECO:0000313" key="5">
    <source>
        <dbReference type="Proteomes" id="UP000234585"/>
    </source>
</evidence>
<dbReference type="SUPFAM" id="SSF48452">
    <property type="entry name" value="TPR-like"/>
    <property type="match status" value="1"/>
</dbReference>
<feature type="domain" description="Nephrocystin 3-like N-terminal" evidence="3">
    <location>
        <begin position="264"/>
        <end position="424"/>
    </location>
</feature>
<protein>
    <submittedName>
        <fullName evidence="4">Uncharacterized protein</fullName>
    </submittedName>
</protein>
<name>A0A2I2F860_ASPCN</name>
<evidence type="ECO:0000256" key="1">
    <source>
        <dbReference type="ARBA" id="ARBA00022737"/>
    </source>
</evidence>
<keyword evidence="1" id="KW-0677">Repeat</keyword>
<dbReference type="SUPFAM" id="SSF52540">
    <property type="entry name" value="P-loop containing nucleoside triphosphate hydrolases"/>
    <property type="match status" value="1"/>
</dbReference>
<dbReference type="Gene3D" id="1.25.40.10">
    <property type="entry name" value="Tetratricopeptide repeat domain"/>
    <property type="match status" value="1"/>
</dbReference>
<keyword evidence="5" id="KW-1185">Reference proteome</keyword>
<dbReference type="InterPro" id="IPR027417">
    <property type="entry name" value="P-loop_NTPase"/>
</dbReference>
<dbReference type="PANTHER" id="PTHR10039">
    <property type="entry name" value="AMELOGENIN"/>
    <property type="match status" value="1"/>
</dbReference>
<evidence type="ECO:0000259" key="2">
    <source>
        <dbReference type="Pfam" id="PF17109"/>
    </source>
</evidence>
<dbReference type="InterPro" id="IPR011990">
    <property type="entry name" value="TPR-like_helical_dom_sf"/>
</dbReference>
<dbReference type="EMBL" id="KZ559148">
    <property type="protein sequence ID" value="PLB36809.1"/>
    <property type="molecule type" value="Genomic_DNA"/>
</dbReference>
<dbReference type="InterPro" id="IPR056884">
    <property type="entry name" value="NPHP3-like_N"/>
</dbReference>
<evidence type="ECO:0000259" key="3">
    <source>
        <dbReference type="Pfam" id="PF24883"/>
    </source>
</evidence>